<dbReference type="InterPro" id="IPR051448">
    <property type="entry name" value="CdaR-like_regulators"/>
</dbReference>
<comment type="similarity">
    <text evidence="1">Belongs to the CdaR family.</text>
</comment>
<dbReference type="OrthoDB" id="3190266at2"/>
<reference evidence="4 5" key="1">
    <citation type="journal article" date="2016" name="Front. Microbiol.">
        <title>Comparative Genomics Analysis of Streptomyces Species Reveals Their Adaptation to the Marine Environment and Their Diversity at the Genomic Level.</title>
        <authorList>
            <person name="Tian X."/>
            <person name="Zhang Z."/>
            <person name="Yang T."/>
            <person name="Chen M."/>
            <person name="Li J."/>
            <person name="Chen F."/>
            <person name="Yang J."/>
            <person name="Li W."/>
            <person name="Zhang B."/>
            <person name="Zhang Z."/>
            <person name="Wu J."/>
            <person name="Zhang C."/>
            <person name="Long L."/>
            <person name="Xiao J."/>
        </authorList>
    </citation>
    <scope>NUCLEOTIDE SEQUENCE [LARGE SCALE GENOMIC DNA]</scope>
    <source>
        <strain evidence="4 5">SCSIO 10390</strain>
    </source>
</reference>
<name>A0A1E7JSQ8_9ACTN</name>
<dbReference type="Proteomes" id="UP000176087">
    <property type="component" value="Unassembled WGS sequence"/>
</dbReference>
<feature type="domain" description="CdaR GGDEF-like" evidence="3">
    <location>
        <begin position="281"/>
        <end position="400"/>
    </location>
</feature>
<dbReference type="RefSeq" id="WP_070009930.1">
    <property type="nucleotide sequence ID" value="NZ_LJGS01000038.1"/>
</dbReference>
<comment type="caution">
    <text evidence="4">The sequence shown here is derived from an EMBL/GenBank/DDBJ whole genome shotgun (WGS) entry which is preliminary data.</text>
</comment>
<accession>A0A1E7JSQ8</accession>
<dbReference type="AlphaFoldDB" id="A0A1E7JSQ8"/>
<dbReference type="Pfam" id="PF13556">
    <property type="entry name" value="HTH_30"/>
    <property type="match status" value="1"/>
</dbReference>
<dbReference type="Gene3D" id="1.10.10.2840">
    <property type="entry name" value="PucR C-terminal helix-turn-helix domain"/>
    <property type="match status" value="1"/>
</dbReference>
<dbReference type="InterPro" id="IPR042070">
    <property type="entry name" value="PucR_C-HTH_sf"/>
</dbReference>
<gene>
    <name evidence="4" type="ORF">AN215_05590</name>
</gene>
<evidence type="ECO:0000313" key="5">
    <source>
        <dbReference type="Proteomes" id="UP000176087"/>
    </source>
</evidence>
<organism evidence="4 5">
    <name type="scientific">Streptomyces abyssalis</name>
    <dbReference type="NCBI Taxonomy" id="933944"/>
    <lineage>
        <taxon>Bacteria</taxon>
        <taxon>Bacillati</taxon>
        <taxon>Actinomycetota</taxon>
        <taxon>Actinomycetes</taxon>
        <taxon>Kitasatosporales</taxon>
        <taxon>Streptomycetaceae</taxon>
        <taxon>Streptomyces</taxon>
    </lineage>
</organism>
<proteinExistence type="inferred from homology"/>
<evidence type="ECO:0008006" key="6">
    <source>
        <dbReference type="Google" id="ProtNLM"/>
    </source>
</evidence>
<evidence type="ECO:0000259" key="3">
    <source>
        <dbReference type="Pfam" id="PF17853"/>
    </source>
</evidence>
<sequence length="520" mass="55578">MTTSWQPVTVRMLCGLEGLVGAHLAAGEAGLDQEVRSIEVVSTLASAESVPPGALVVAAPGETELVVLDMMLSAVRAAGAVGFVVTNGPHLVGSATRLAGKLGMPLLVATFKDPLQLARQLDRVVHAPELVRADVLSQLGRHLRRRHTEPGPVLDTLARMLSGQAGLISPVGAVLAGSALALPEGALTDPSPHTFPGAADGREGDLVLVPVVLDAQSGPDMWLAVQLPPGPRTWTTTAEQAAVLAASAVTGWAARRRLEGEREGRERSDLLSELLKKPNHPSRDLAESGLKLGWRMHGWHTGVHLRPTRSASNRRRLTEVLNAALGEQGLGGHLVERGEGWAFWATADREPAHSSHGDVVKPLRAALNSLSGEALLTAGVGRPRKGPEGLARTLTEARQACLLAGTGARSVRVAHIDELDLQQLLADWYSLESFQTYARQILKPLYDRGETQLIRTVEAYLEHESSASSTAARLGIHRNTVAERIARVESLLDVNLALPDHRLVVQLACRTLRFSDRQAS</sequence>
<dbReference type="STRING" id="933944.AN215_05590"/>
<dbReference type="InterPro" id="IPR041522">
    <property type="entry name" value="CdaR_GGDEF"/>
</dbReference>
<dbReference type="Pfam" id="PF17853">
    <property type="entry name" value="GGDEF_2"/>
    <property type="match status" value="1"/>
</dbReference>
<dbReference type="PANTHER" id="PTHR33744">
    <property type="entry name" value="CARBOHYDRATE DIACID REGULATOR"/>
    <property type="match status" value="1"/>
</dbReference>
<dbReference type="EMBL" id="LJGT01000037">
    <property type="protein sequence ID" value="OEU91933.1"/>
    <property type="molecule type" value="Genomic_DNA"/>
</dbReference>
<keyword evidence="5" id="KW-1185">Reference proteome</keyword>
<protein>
    <recommendedName>
        <fullName evidence="6">PucR family transcriptional regulator</fullName>
    </recommendedName>
</protein>
<evidence type="ECO:0000259" key="2">
    <source>
        <dbReference type="Pfam" id="PF13556"/>
    </source>
</evidence>
<dbReference type="PATRIC" id="fig|933944.5.peg.1531"/>
<evidence type="ECO:0000256" key="1">
    <source>
        <dbReference type="ARBA" id="ARBA00006754"/>
    </source>
</evidence>
<feature type="domain" description="PucR C-terminal helix-turn-helix" evidence="2">
    <location>
        <begin position="453"/>
        <end position="510"/>
    </location>
</feature>
<evidence type="ECO:0000313" key="4">
    <source>
        <dbReference type="EMBL" id="OEU91933.1"/>
    </source>
</evidence>
<dbReference type="InterPro" id="IPR025736">
    <property type="entry name" value="PucR_C-HTH_dom"/>
</dbReference>
<dbReference type="PANTHER" id="PTHR33744:SF1">
    <property type="entry name" value="DNA-BINDING TRANSCRIPTIONAL ACTIVATOR ADER"/>
    <property type="match status" value="1"/>
</dbReference>